<dbReference type="GO" id="GO:0001518">
    <property type="term" value="C:voltage-gated sodium channel complex"/>
    <property type="evidence" value="ECO:0007669"/>
    <property type="project" value="TreeGrafter"/>
</dbReference>
<evidence type="ECO:0000256" key="7">
    <source>
        <dbReference type="ARBA" id="ARBA00023065"/>
    </source>
</evidence>
<dbReference type="Gene3D" id="1.10.287.70">
    <property type="match status" value="4"/>
</dbReference>
<dbReference type="GO" id="GO:0005245">
    <property type="term" value="F:voltage-gated calcium channel activity"/>
    <property type="evidence" value="ECO:0007669"/>
    <property type="project" value="InterPro"/>
</dbReference>
<feature type="domain" description="EF-hand" evidence="16">
    <location>
        <begin position="1527"/>
        <end position="1562"/>
    </location>
</feature>
<feature type="transmembrane region" description="Helical" evidence="15">
    <location>
        <begin position="426"/>
        <end position="448"/>
    </location>
</feature>
<evidence type="ECO:0000256" key="13">
    <source>
        <dbReference type="RuleBase" id="RU003808"/>
    </source>
</evidence>
<dbReference type="OrthoDB" id="431720at2759"/>
<keyword evidence="5 13" id="KW-0851">Voltage-gated channel</keyword>
<dbReference type="Gene3D" id="1.20.120.350">
    <property type="entry name" value="Voltage-gated potassium channels. Chain C"/>
    <property type="match status" value="4"/>
</dbReference>
<evidence type="ECO:0000313" key="17">
    <source>
        <dbReference type="EMBL" id="KAF0695714.1"/>
    </source>
</evidence>
<keyword evidence="9 12" id="KW-0325">Glycoprotein</keyword>
<dbReference type="InterPro" id="IPR005821">
    <property type="entry name" value="Ion_trans_dom"/>
</dbReference>
<keyword evidence="3 15" id="KW-0812">Transmembrane</keyword>
<keyword evidence="4" id="KW-0677">Repeat</keyword>
<keyword evidence="7" id="KW-0406">Ion transport</keyword>
<dbReference type="InterPro" id="IPR002048">
    <property type="entry name" value="EF_hand_dom"/>
</dbReference>
<protein>
    <submittedName>
        <fullName evidence="18">Aste57867_13499 protein</fullName>
    </submittedName>
</protein>
<keyword evidence="8 15" id="KW-0472">Membrane</keyword>
<comment type="subcellular location">
    <subcellularLocation>
        <location evidence="1 13">Membrane</location>
        <topology evidence="1 13">Multi-pass membrane protein</topology>
    </subcellularLocation>
</comment>
<dbReference type="PROSITE" id="PS50222">
    <property type="entry name" value="EF_HAND_2"/>
    <property type="match status" value="1"/>
</dbReference>
<dbReference type="FunFam" id="1.20.120.350:FF:000009">
    <property type="entry name" value="Voltage-dependent T-type calcium channel subunit alpha"/>
    <property type="match status" value="1"/>
</dbReference>
<evidence type="ECO:0000256" key="6">
    <source>
        <dbReference type="ARBA" id="ARBA00022989"/>
    </source>
</evidence>
<dbReference type="EMBL" id="VJMH01005456">
    <property type="protein sequence ID" value="KAF0695714.1"/>
    <property type="molecule type" value="Genomic_DNA"/>
</dbReference>
<feature type="transmembrane region" description="Helical" evidence="15">
    <location>
        <begin position="1296"/>
        <end position="1314"/>
    </location>
</feature>
<feature type="transmembrane region" description="Helical" evidence="15">
    <location>
        <begin position="521"/>
        <end position="547"/>
    </location>
</feature>
<evidence type="ECO:0000256" key="3">
    <source>
        <dbReference type="ARBA" id="ARBA00022692"/>
    </source>
</evidence>
<evidence type="ECO:0000256" key="9">
    <source>
        <dbReference type="ARBA" id="ARBA00023180"/>
    </source>
</evidence>
<dbReference type="GO" id="GO:0005248">
    <property type="term" value="F:voltage-gated sodium channel activity"/>
    <property type="evidence" value="ECO:0007669"/>
    <property type="project" value="TreeGrafter"/>
</dbReference>
<dbReference type="InterPro" id="IPR002077">
    <property type="entry name" value="VDCCAlpha1"/>
</dbReference>
<feature type="compositionally biased region" description="Pro residues" evidence="14">
    <location>
        <begin position="1732"/>
        <end position="1745"/>
    </location>
</feature>
<dbReference type="GO" id="GO:0005891">
    <property type="term" value="C:voltage-gated calcium channel complex"/>
    <property type="evidence" value="ECO:0007669"/>
    <property type="project" value="InterPro"/>
</dbReference>
<evidence type="ECO:0000256" key="4">
    <source>
        <dbReference type="ARBA" id="ARBA00022737"/>
    </source>
</evidence>
<dbReference type="Proteomes" id="UP000332933">
    <property type="component" value="Unassembled WGS sequence"/>
</dbReference>
<feature type="binding site" evidence="11">
    <location>
        <position position="1154"/>
    </location>
    <ligand>
        <name>Ca(2+)</name>
        <dbReference type="ChEBI" id="CHEBI:29108"/>
    </ligand>
</feature>
<feature type="transmembrane region" description="Helical" evidence="15">
    <location>
        <begin position="913"/>
        <end position="934"/>
    </location>
</feature>
<evidence type="ECO:0000259" key="16">
    <source>
        <dbReference type="PROSITE" id="PS50222"/>
    </source>
</evidence>
<dbReference type="PRINTS" id="PR00167">
    <property type="entry name" value="CACHANNEL"/>
</dbReference>
<dbReference type="InterPro" id="IPR027359">
    <property type="entry name" value="Volt_channel_dom_sf"/>
</dbReference>
<feature type="transmembrane region" description="Helical" evidence="15">
    <location>
        <begin position="395"/>
        <end position="414"/>
    </location>
</feature>
<reference evidence="17" key="2">
    <citation type="submission" date="2019-06" db="EMBL/GenBank/DDBJ databases">
        <title>Genomics analysis of Aphanomyces spp. identifies a new class of oomycete effector associated with host adaptation.</title>
        <authorList>
            <person name="Gaulin E."/>
        </authorList>
    </citation>
    <scope>NUCLEOTIDE SEQUENCE</scope>
    <source>
        <strain evidence="17">CBS 578.67</strain>
    </source>
</reference>
<feature type="region of interest" description="Disordered" evidence="14">
    <location>
        <begin position="774"/>
        <end position="805"/>
    </location>
</feature>
<dbReference type="PROSITE" id="PS00018">
    <property type="entry name" value="EF_HAND_1"/>
    <property type="match status" value="1"/>
</dbReference>
<evidence type="ECO:0000256" key="12">
    <source>
        <dbReference type="PIRSR" id="PIRSR602077-3"/>
    </source>
</evidence>
<evidence type="ECO:0000256" key="11">
    <source>
        <dbReference type="PIRSR" id="PIRSR602077-1"/>
    </source>
</evidence>
<evidence type="ECO:0000256" key="1">
    <source>
        <dbReference type="ARBA" id="ARBA00004141"/>
    </source>
</evidence>
<feature type="compositionally biased region" description="Acidic residues" evidence="14">
    <location>
        <begin position="774"/>
        <end position="792"/>
    </location>
</feature>
<evidence type="ECO:0000256" key="10">
    <source>
        <dbReference type="ARBA" id="ARBA00023303"/>
    </source>
</evidence>
<evidence type="ECO:0000256" key="14">
    <source>
        <dbReference type="SAM" id="MobiDB-lite"/>
    </source>
</evidence>
<feature type="transmembrane region" description="Helical" evidence="15">
    <location>
        <begin position="1183"/>
        <end position="1209"/>
    </location>
</feature>
<keyword evidence="6 15" id="KW-1133">Transmembrane helix</keyword>
<dbReference type="InterPro" id="IPR031649">
    <property type="entry name" value="GPHH_dom"/>
</dbReference>
<name>A0A485L0C6_9STRA</name>
<keyword evidence="13" id="KW-0109">Calcium transport</keyword>
<feature type="region of interest" description="Disordered" evidence="14">
    <location>
        <begin position="1717"/>
        <end position="1752"/>
    </location>
</feature>
<feature type="transmembrane region" description="Helical" evidence="15">
    <location>
        <begin position="1250"/>
        <end position="1275"/>
    </location>
</feature>
<feature type="transmembrane region" description="Helical" evidence="15">
    <location>
        <begin position="735"/>
        <end position="758"/>
    </location>
</feature>
<feature type="transmembrane region" description="Helical" evidence="15">
    <location>
        <begin position="1373"/>
        <end position="1398"/>
    </location>
</feature>
<feature type="transmembrane region" description="Helical" evidence="15">
    <location>
        <begin position="875"/>
        <end position="893"/>
    </location>
</feature>
<keyword evidence="13" id="KW-0107">Calcium channel</keyword>
<dbReference type="GO" id="GO:0005509">
    <property type="term" value="F:calcium ion binding"/>
    <property type="evidence" value="ECO:0007669"/>
    <property type="project" value="InterPro"/>
</dbReference>
<proteinExistence type="inferred from homology"/>
<organism evidence="18 19">
    <name type="scientific">Aphanomyces stellatus</name>
    <dbReference type="NCBI Taxonomy" id="120398"/>
    <lineage>
        <taxon>Eukaryota</taxon>
        <taxon>Sar</taxon>
        <taxon>Stramenopiles</taxon>
        <taxon>Oomycota</taxon>
        <taxon>Saprolegniomycetes</taxon>
        <taxon>Saprolegniales</taxon>
        <taxon>Verrucalvaceae</taxon>
        <taxon>Aphanomyces</taxon>
    </lineage>
</organism>
<feature type="glycosylation site" description="N-linked (GlcNAc...) asparagine" evidence="12">
    <location>
        <position position="124"/>
    </location>
</feature>
<feature type="transmembrane region" description="Helical" evidence="15">
    <location>
        <begin position="567"/>
        <end position="588"/>
    </location>
</feature>
<feature type="region of interest" description="Disordered" evidence="14">
    <location>
        <begin position="1686"/>
        <end position="1705"/>
    </location>
</feature>
<sequence>MACDVSWAESSDPLDSISCTQWNSFHQSLEQPTRWSNRYSRVAHGAMPKPGKHVGEDGTTTTFRHHKFQRMSLGCLTVKHPVRKLCIRATTFVWFDRFIFAVVIANTVVMSLTDYSNAWAEGPNQTIWVNEFIEQCNTVSFYIFLVEASLKIIARGFCFGPHAYLSDGWNRLDFVIVLSGILSILKVKGMKVGFIRVLRVLRPLRTLQTLPGLKVLTNSLLASLPALANVFVLLMFCMLVFAILGMEIYRGAFHARCRITPFPVLLPPDGSQGFPPNVNASWIATVQANATQYMCVNPVDGFQLSGDNDTWPAPQDCFWPVDTTEPIPLLCNQQDGVGRQCQGGNVCGSNYDGQGQPIFNYLLLAPWATTNANDDALFNANLNFGLTSFDNIGRAWVIILQTITASAWMVLTQTAQNTGSPVVGAIYFNALLYLGMCFLLQLNMGVLFNEFEKAKDEQAKLMRQEQERKSVILAALPGKKNIFAKGTELFKHASSSMTKSKHDVAIQTATGRRLVQWRKRVHVLVSSNGFVNLGLLVTILNILVLALDYHGIPAKVKTNYETANFVFMLYFAVESSLKIFGLGVVPFWKDNFNRFDLATIVMGVIETSMNPPSFIDGTPGRGSFWTAFRAARAFKLARMWKSLNVFMSALYKSFGEIANFMLFFALFVLIFSFIGMEAFATRYQFDPNNYAMPFNNTNNATRVHRSNFDSIYKAASTVFQYLTYDNFPAVMYDGWIAVGAVSPIYASAVIMVGVFIVMNMFSAILVQSVMGADDGDDDDDNDDDDAVSEDDVATQHEGPRQVRKESVVAELRTKSMRVARRMLLKLARYHEAAIDTNTPGNLAPLSPRDGRSMFVFTKTNPLRRICIVVLNRREYGWTMALVILVSCIFTALDTPLMDPATGLGLVLDKSNDVFATLFTTEFAINVIARGFAFGRDPYLKDPWRRLDGFIVVVSLLPYFLGNANNSALSGLRSLRAFRALRPLRVINKLPSLKAVVNTLIVCIPDVGRALLFFAFMLFLFGLMGVALWKGATYTCSVSPYTYGLGNGVPSTPPWFATDYAGDFNIVDTPTLKLWDRMTFPVAWNQMRGPEQAAFSSVWNQTGCGPFVDDYVPTSKEICLCFAAQNGTTWATQTPQKFDNILWAVGGLYELTTMEGWTATMLSTVDAVGEDMQGIANTTPGYMFWWWTFMLICGFFMTNLFIGVLCDVFMKQSYGALLTDEQVNWIKLQKKVLTMSPQHVFAKPKNPLRVFFFQIASFTYFEHLITAVILINTACMAVQTYGDSPTTRNGLSTTNTVCSYIFIFEAVAKLMSYGLGYFESNWNRFDFVIVNFTIVSFILSAVDIDVGSFANVVRVFRVGRALRLIKKAKTMKNLFDTLVVSLPAVGNVVSLLSLLYYIFAAVVVQLFAKVGYDNQMINSNQNFQTFWVAFQMLIGWSTGENWDNFTWEVYNVVPATNPSCLDRPFNASMCGFNDAAGCIPLDGCGSWLIVPIMYIFYLVIGFIAINLFSAIVVDAVADSGTDGPINVMTLSDFSDRWAQFDPSGSGLITMDDLIEFLCTVYPPFGFKGVPGFTRRRVGIAVGELDIPVYDKQFVHFKDVPRALVQRVLAEGDKTKFAQISHVMEEMGINKQFDEMWFRTHAKKHQNVLSGREMTPSKQYSAAVVIQRLLTRVRLEREARARRIMRSPHALDQSVGRTDNDDAPAHAKTMNDMNIVSLGTSPRDMAPADEVAGPPMPPSQMPLPPLPSSGTQWS</sequence>
<dbReference type="PANTHER" id="PTHR10037:SF62">
    <property type="entry name" value="SODIUM CHANNEL PROTEIN 60E"/>
    <property type="match status" value="1"/>
</dbReference>
<dbReference type="Pfam" id="PF00520">
    <property type="entry name" value="Ion_trans"/>
    <property type="match status" value="4"/>
</dbReference>
<gene>
    <name evidence="18" type="primary">Aste57867_13499</name>
    <name evidence="17" type="ORF">As57867_013449</name>
    <name evidence="18" type="ORF">ASTE57867_13499</name>
</gene>
<evidence type="ECO:0000256" key="2">
    <source>
        <dbReference type="ARBA" id="ARBA00022448"/>
    </source>
</evidence>
<dbReference type="InterPro" id="IPR043203">
    <property type="entry name" value="VGCC_Ca_Na"/>
</dbReference>
<keyword evidence="10" id="KW-0407">Ion channel</keyword>
<keyword evidence="19" id="KW-1185">Reference proteome</keyword>
<evidence type="ECO:0000256" key="8">
    <source>
        <dbReference type="ARBA" id="ARBA00023136"/>
    </source>
</evidence>
<reference evidence="18 19" key="1">
    <citation type="submission" date="2019-03" db="EMBL/GenBank/DDBJ databases">
        <authorList>
            <person name="Gaulin E."/>
            <person name="Dumas B."/>
        </authorList>
    </citation>
    <scope>NUCLEOTIDE SEQUENCE [LARGE SCALE GENOMIC DNA]</scope>
    <source>
        <strain evidence="18">CBS 568.67</strain>
    </source>
</reference>
<feature type="transmembrane region" description="Helical" evidence="15">
    <location>
        <begin position="1493"/>
        <end position="1516"/>
    </location>
</feature>
<keyword evidence="2" id="KW-0813">Transport</keyword>
<accession>A0A485L0C6</accession>
<evidence type="ECO:0000256" key="5">
    <source>
        <dbReference type="ARBA" id="ARBA00022882"/>
    </source>
</evidence>
<evidence type="ECO:0000313" key="19">
    <source>
        <dbReference type="Proteomes" id="UP000332933"/>
    </source>
</evidence>
<feature type="transmembrane region" description="Helical" evidence="15">
    <location>
        <begin position="1326"/>
        <end position="1352"/>
    </location>
</feature>
<keyword evidence="11" id="KW-0479">Metal-binding</keyword>
<feature type="transmembrane region" description="Helical" evidence="15">
    <location>
        <begin position="946"/>
        <end position="963"/>
    </location>
</feature>
<feature type="transmembrane region" description="Helical" evidence="15">
    <location>
        <begin position="657"/>
        <end position="680"/>
    </location>
</feature>
<dbReference type="InterPro" id="IPR018247">
    <property type="entry name" value="EF_Hand_1_Ca_BS"/>
</dbReference>
<feature type="compositionally biased region" description="Basic and acidic residues" evidence="14">
    <location>
        <begin position="793"/>
        <end position="805"/>
    </location>
</feature>
<dbReference type="EMBL" id="CAADRA010005477">
    <property type="protein sequence ID" value="VFT90337.1"/>
    <property type="molecule type" value="Genomic_DNA"/>
</dbReference>
<comment type="similarity">
    <text evidence="13">Belongs to the calcium channel alpha-1 subunit (TC 1.A.1.11) family.</text>
</comment>
<evidence type="ECO:0000256" key="15">
    <source>
        <dbReference type="SAM" id="Phobius"/>
    </source>
</evidence>
<dbReference type="Pfam" id="PF16905">
    <property type="entry name" value="GPHH"/>
    <property type="match status" value="1"/>
</dbReference>
<keyword evidence="11 13" id="KW-0106">Calcium</keyword>
<feature type="transmembrane region" description="Helical" evidence="15">
    <location>
        <begin position="226"/>
        <end position="249"/>
    </location>
</feature>
<dbReference type="SUPFAM" id="SSF81324">
    <property type="entry name" value="Voltage-gated potassium channels"/>
    <property type="match status" value="4"/>
</dbReference>
<dbReference type="Gene3D" id="1.10.238.10">
    <property type="entry name" value="EF-hand"/>
    <property type="match status" value="1"/>
</dbReference>
<feature type="transmembrane region" description="Helical" evidence="15">
    <location>
        <begin position="1009"/>
        <end position="1028"/>
    </location>
</feature>
<evidence type="ECO:0000313" key="18">
    <source>
        <dbReference type="EMBL" id="VFT90337.1"/>
    </source>
</evidence>
<dbReference type="PANTHER" id="PTHR10037">
    <property type="entry name" value="VOLTAGE-GATED CATION CHANNEL CALCIUM AND SODIUM"/>
    <property type="match status" value="1"/>
</dbReference>